<evidence type="ECO:0000313" key="2">
    <source>
        <dbReference type="Proteomes" id="UP000002358"/>
    </source>
</evidence>
<keyword evidence="2" id="KW-1185">Reference proteome</keyword>
<dbReference type="KEGG" id="nvi:107981366"/>
<name>A0A7M7IVE5_NASVI</name>
<protein>
    <submittedName>
        <fullName evidence="1">Uncharacterized protein</fullName>
    </submittedName>
</protein>
<dbReference type="RefSeq" id="XP_016842503.1">
    <property type="nucleotide sequence ID" value="XM_016987014.2"/>
</dbReference>
<dbReference type="InParanoid" id="A0A7M7IVE5"/>
<dbReference type="EnsemblMetazoa" id="XM_016987014">
    <property type="protein sequence ID" value="XP_016842503"/>
    <property type="gene ID" value="LOC107981366"/>
</dbReference>
<dbReference type="Proteomes" id="UP000002358">
    <property type="component" value="Unassembled WGS sequence"/>
</dbReference>
<dbReference type="AlphaFoldDB" id="A0A7M7IVE5"/>
<evidence type="ECO:0000313" key="1">
    <source>
        <dbReference type="EnsemblMetazoa" id="XP_016842503"/>
    </source>
</evidence>
<organism evidence="1 2">
    <name type="scientific">Nasonia vitripennis</name>
    <name type="common">Parasitic wasp</name>
    <dbReference type="NCBI Taxonomy" id="7425"/>
    <lineage>
        <taxon>Eukaryota</taxon>
        <taxon>Metazoa</taxon>
        <taxon>Ecdysozoa</taxon>
        <taxon>Arthropoda</taxon>
        <taxon>Hexapoda</taxon>
        <taxon>Insecta</taxon>
        <taxon>Pterygota</taxon>
        <taxon>Neoptera</taxon>
        <taxon>Endopterygota</taxon>
        <taxon>Hymenoptera</taxon>
        <taxon>Apocrita</taxon>
        <taxon>Proctotrupomorpha</taxon>
        <taxon>Chalcidoidea</taxon>
        <taxon>Pteromalidae</taxon>
        <taxon>Pteromalinae</taxon>
        <taxon>Nasonia</taxon>
    </lineage>
</organism>
<sequence>MTPLEVTLVGVGPNANQQAQQVHIRSRIVCRYQQSYPQMQGQFLQPAQYCGQYYGQQQPQYMNSMRIMTIPAGGTWQPRSGWYSATNTCCTFATRSADNANLHHACQFSQVVLRIFLNPILKHHHRRIPLHDYKYILLLVCRQDSAMLRCASRAELPLFKYLEAIAPSTDSDFRF</sequence>
<accession>A0A7M7IVE5</accession>
<proteinExistence type="predicted"/>
<reference evidence="1" key="1">
    <citation type="submission" date="2021-01" db="UniProtKB">
        <authorList>
            <consortium name="EnsemblMetazoa"/>
        </authorList>
    </citation>
    <scope>IDENTIFICATION</scope>
</reference>
<dbReference type="GeneID" id="107981366"/>